<dbReference type="PANTHER" id="PTHR35513">
    <property type="entry name" value="OS02G0158600 PROTEIN"/>
    <property type="match status" value="1"/>
</dbReference>
<organism evidence="4">
    <name type="scientific">Hemiselmis andersenii</name>
    <name type="common">Cryptophyte alga</name>
    <dbReference type="NCBI Taxonomy" id="464988"/>
    <lineage>
        <taxon>Eukaryota</taxon>
        <taxon>Cryptophyceae</taxon>
        <taxon>Cryptomonadales</taxon>
        <taxon>Hemiselmidaceae</taxon>
        <taxon>Hemiselmis</taxon>
    </lineage>
</organism>
<name>A0A6U4RX21_HEMAN</name>
<evidence type="ECO:0000313" key="4">
    <source>
        <dbReference type="EMBL" id="CAD8946663.1"/>
    </source>
</evidence>
<gene>
    <name evidence="4" type="ORF">HAND00432_LOCUS1181</name>
    <name evidence="3" type="ORF">HAND1043_LOCUS216</name>
</gene>
<evidence type="ECO:0000313" key="3">
    <source>
        <dbReference type="EMBL" id="CAD8733725.1"/>
    </source>
</evidence>
<accession>A0A6U4RX21</accession>
<dbReference type="PANTHER" id="PTHR35513:SF1">
    <property type="entry name" value="OS02G0158600 PROTEIN"/>
    <property type="match status" value="1"/>
</dbReference>
<feature type="region of interest" description="Disordered" evidence="1">
    <location>
        <begin position="175"/>
        <end position="196"/>
    </location>
</feature>
<reference evidence="4" key="1">
    <citation type="submission" date="2021-01" db="EMBL/GenBank/DDBJ databases">
        <authorList>
            <person name="Corre E."/>
            <person name="Pelletier E."/>
            <person name="Niang G."/>
            <person name="Scheremetjew M."/>
            <person name="Finn R."/>
            <person name="Kale V."/>
            <person name="Holt S."/>
            <person name="Cochrane G."/>
            <person name="Meng A."/>
            <person name="Brown T."/>
            <person name="Cohen L."/>
        </authorList>
    </citation>
    <scope>NUCLEOTIDE SEQUENCE</scope>
    <source>
        <strain evidence="3">CCMP441</strain>
        <strain evidence="4">CCMP644</strain>
    </source>
</reference>
<dbReference type="EMBL" id="HBFX01001945">
    <property type="protein sequence ID" value="CAD8946663.1"/>
    <property type="molecule type" value="Transcribed_RNA"/>
</dbReference>
<evidence type="ECO:0000256" key="1">
    <source>
        <dbReference type="SAM" id="MobiDB-lite"/>
    </source>
</evidence>
<feature type="compositionally biased region" description="Acidic residues" evidence="1">
    <location>
        <begin position="178"/>
        <end position="188"/>
    </location>
</feature>
<evidence type="ECO:0000259" key="2">
    <source>
        <dbReference type="Pfam" id="PF25017"/>
    </source>
</evidence>
<protein>
    <recommendedName>
        <fullName evidence="2">C2HC zinc finger plants domain-containing protein</fullName>
    </recommendedName>
</protein>
<dbReference type="AlphaFoldDB" id="A0A6U4RX21"/>
<proteinExistence type="predicted"/>
<dbReference type="EMBL" id="HBFK01000328">
    <property type="protein sequence ID" value="CAD8733725.1"/>
    <property type="molecule type" value="Transcribed_RNA"/>
</dbReference>
<feature type="domain" description="C2HC zinc finger plants" evidence="2">
    <location>
        <begin position="129"/>
        <end position="174"/>
    </location>
</feature>
<dbReference type="InterPro" id="IPR056971">
    <property type="entry name" value="Znf-C2HC_3"/>
</dbReference>
<sequence length="196" mass="20781">MGSVQRGSDARVQQQALPPGAAAALREWAAMQTERDMEGVQGGPTDGMRQMMREAQELAIDGTAEGTLRALEIVTGLIRETRGSEQAVLDALKVAKENHQRVMFAHERPGENWVLLRPVGTSEELGVSSSLLGEGGRAAVISDAAQDGSSCMCTLCGCLVAKERLEAHVTVWCPSLPDDGDSDEEGGECSDLSAND</sequence>
<dbReference type="Pfam" id="PF25017">
    <property type="entry name" value="zf-C2HC_3"/>
    <property type="match status" value="1"/>
</dbReference>